<proteinExistence type="inferred from homology"/>
<dbReference type="Pfam" id="PF03162">
    <property type="entry name" value="Y_phosphatase2"/>
    <property type="match status" value="1"/>
</dbReference>
<dbReference type="EMBL" id="UARG01000017">
    <property type="protein sequence ID" value="SQA77418.1"/>
    <property type="molecule type" value="Genomic_DNA"/>
</dbReference>
<accession>A0A2X2R8K6</accession>
<dbReference type="SUPFAM" id="SSF52799">
    <property type="entry name" value="(Phosphotyrosine protein) phosphatases II"/>
    <property type="match status" value="1"/>
</dbReference>
<reference evidence="3 4" key="1">
    <citation type="submission" date="2018-06" db="EMBL/GenBank/DDBJ databases">
        <authorList>
            <consortium name="Pathogen Informatics"/>
            <person name="Doyle S."/>
        </authorList>
    </citation>
    <scope>NUCLEOTIDE SEQUENCE [LARGE SCALE GENOMIC DNA]</scope>
    <source>
        <strain evidence="3 4">NCTC11546</strain>
    </source>
</reference>
<dbReference type="PANTHER" id="PTHR31126">
    <property type="entry name" value="TYROSINE-PROTEIN PHOSPHATASE"/>
    <property type="match status" value="1"/>
</dbReference>
<evidence type="ECO:0000313" key="3">
    <source>
        <dbReference type="EMBL" id="SQA77418.1"/>
    </source>
</evidence>
<sequence length="182" mass="21049">MKKNLILYLLLFSFISLWGQQKASLIHADANLYKVDSLLYRSEQLVNEDKKVIKKIPIKTIINLRYFTRSGDKKIFHASEGIKLINHPLLTWRIKAPEIASVLKLIRKHQNEGAVLIHCYHGADRTGIMVAMYRIIYEDWSIADAKNEMLNGPYGYHSVWKNLEALFTESTVAEVRKHLGIK</sequence>
<dbReference type="InterPro" id="IPR000387">
    <property type="entry name" value="Tyr_Pase_dom"/>
</dbReference>
<evidence type="ECO:0000256" key="1">
    <source>
        <dbReference type="ARBA" id="ARBA00009580"/>
    </source>
</evidence>
<dbReference type="PROSITE" id="PS50056">
    <property type="entry name" value="TYR_PHOSPHATASE_2"/>
    <property type="match status" value="1"/>
</dbReference>
<dbReference type="GO" id="GO:0016791">
    <property type="term" value="F:phosphatase activity"/>
    <property type="evidence" value="ECO:0007669"/>
    <property type="project" value="TreeGrafter"/>
</dbReference>
<dbReference type="PROSITE" id="PS00383">
    <property type="entry name" value="TYR_PHOSPHATASE_1"/>
    <property type="match status" value="1"/>
</dbReference>
<protein>
    <submittedName>
        <fullName evidence="3">Protein tyrosine/serine phosphatase</fullName>
    </submittedName>
</protein>
<comment type="similarity">
    <text evidence="1">Belongs to the protein-tyrosine phosphatase family.</text>
</comment>
<name>A0A2X2R8K6_CAPOC</name>
<dbReference type="AlphaFoldDB" id="A0A2X2R8K6"/>
<gene>
    <name evidence="3" type="ORF">NCTC11546_00628</name>
</gene>
<dbReference type="RefSeq" id="WP_048746657.1">
    <property type="nucleotide sequence ID" value="NZ_JVFB01000043.1"/>
</dbReference>
<dbReference type="Proteomes" id="UP000249891">
    <property type="component" value="Unassembled WGS sequence"/>
</dbReference>
<dbReference type="InterPro" id="IPR029021">
    <property type="entry name" value="Prot-tyrosine_phosphatase-like"/>
</dbReference>
<dbReference type="InterPro" id="IPR016130">
    <property type="entry name" value="Tyr_Pase_AS"/>
</dbReference>
<organism evidence="3 4">
    <name type="scientific">Capnocytophaga ochracea</name>
    <dbReference type="NCBI Taxonomy" id="1018"/>
    <lineage>
        <taxon>Bacteria</taxon>
        <taxon>Pseudomonadati</taxon>
        <taxon>Bacteroidota</taxon>
        <taxon>Flavobacteriia</taxon>
        <taxon>Flavobacteriales</taxon>
        <taxon>Flavobacteriaceae</taxon>
        <taxon>Capnocytophaga</taxon>
    </lineage>
</organism>
<dbReference type="PANTHER" id="PTHR31126:SF72">
    <property type="entry name" value="DUAL SPECIFICITY PROTEIN PHOSPHATASE TPBA"/>
    <property type="match status" value="1"/>
</dbReference>
<dbReference type="Gene3D" id="3.90.190.10">
    <property type="entry name" value="Protein tyrosine phosphatase superfamily"/>
    <property type="match status" value="1"/>
</dbReference>
<feature type="domain" description="Tyrosine specific protein phosphatases" evidence="2">
    <location>
        <begin position="97"/>
        <end position="145"/>
    </location>
</feature>
<evidence type="ECO:0000313" key="4">
    <source>
        <dbReference type="Proteomes" id="UP000249891"/>
    </source>
</evidence>
<evidence type="ECO:0000259" key="2">
    <source>
        <dbReference type="PROSITE" id="PS50056"/>
    </source>
</evidence>
<dbReference type="InterPro" id="IPR004861">
    <property type="entry name" value="Siw14-like"/>
</dbReference>